<organism evidence="1">
    <name type="scientific">Candidatus Moduliflexus flocculans</name>
    <dbReference type="NCBI Taxonomy" id="1499966"/>
    <lineage>
        <taxon>Bacteria</taxon>
        <taxon>Candidatus Moduliflexota</taxon>
        <taxon>Candidatus Moduliflexia</taxon>
        <taxon>Candidatus Moduliflexales</taxon>
        <taxon>Candidatus Moduliflexaceae</taxon>
    </lineage>
</organism>
<dbReference type="PROSITE" id="PS51197">
    <property type="entry name" value="HTH_RRF2_2"/>
    <property type="match status" value="1"/>
</dbReference>
<dbReference type="Pfam" id="PF02082">
    <property type="entry name" value="Rrf2"/>
    <property type="match status" value="1"/>
</dbReference>
<dbReference type="InterPro" id="IPR030489">
    <property type="entry name" value="TR_Rrf2-type_CS"/>
</dbReference>
<dbReference type="GO" id="GO:0003700">
    <property type="term" value="F:DNA-binding transcription factor activity"/>
    <property type="evidence" value="ECO:0007669"/>
    <property type="project" value="TreeGrafter"/>
</dbReference>
<dbReference type="GO" id="GO:0005829">
    <property type="term" value="C:cytosol"/>
    <property type="evidence" value="ECO:0007669"/>
    <property type="project" value="TreeGrafter"/>
</dbReference>
<protein>
    <submittedName>
        <fullName evidence="1">Transcriptional regulator, BadM/Rrf2 family</fullName>
    </submittedName>
</protein>
<dbReference type="NCBIfam" id="TIGR00738">
    <property type="entry name" value="rrf2_super"/>
    <property type="match status" value="1"/>
</dbReference>
<proteinExistence type="predicted"/>
<dbReference type="InterPro" id="IPR036388">
    <property type="entry name" value="WH-like_DNA-bd_sf"/>
</dbReference>
<dbReference type="PANTHER" id="PTHR33221">
    <property type="entry name" value="WINGED HELIX-TURN-HELIX TRANSCRIPTIONAL REGULATOR, RRF2 FAMILY"/>
    <property type="match status" value="1"/>
</dbReference>
<evidence type="ECO:0000313" key="2">
    <source>
        <dbReference type="Proteomes" id="UP000030700"/>
    </source>
</evidence>
<dbReference type="EMBL" id="DF820455">
    <property type="protein sequence ID" value="GAK49843.1"/>
    <property type="molecule type" value="Genomic_DNA"/>
</dbReference>
<keyword evidence="2" id="KW-1185">Reference proteome</keyword>
<evidence type="ECO:0000313" key="1">
    <source>
        <dbReference type="EMBL" id="GAK49843.1"/>
    </source>
</evidence>
<dbReference type="InterPro" id="IPR036390">
    <property type="entry name" value="WH_DNA-bd_sf"/>
</dbReference>
<dbReference type="SUPFAM" id="SSF46785">
    <property type="entry name" value="Winged helix' DNA-binding domain"/>
    <property type="match status" value="1"/>
</dbReference>
<reference evidence="1" key="1">
    <citation type="journal article" date="2015" name="PeerJ">
        <title>First genomic representation of candidate bacterial phylum KSB3 points to enhanced environmental sensing as a trigger of wastewater bulking.</title>
        <authorList>
            <person name="Sekiguchi Y."/>
            <person name="Ohashi A."/>
            <person name="Parks D.H."/>
            <person name="Yamauchi T."/>
            <person name="Tyson G.W."/>
            <person name="Hugenholtz P."/>
        </authorList>
    </citation>
    <scope>NUCLEOTIDE SEQUENCE [LARGE SCALE GENOMIC DNA]</scope>
</reference>
<dbReference type="InterPro" id="IPR000944">
    <property type="entry name" value="Tscrpt_reg_Rrf2"/>
</dbReference>
<dbReference type="PROSITE" id="PS01332">
    <property type="entry name" value="HTH_RRF2_1"/>
    <property type="match status" value="1"/>
</dbReference>
<gene>
    <name evidence="1" type="ORF">U14_01067</name>
</gene>
<dbReference type="Proteomes" id="UP000030700">
    <property type="component" value="Unassembled WGS sequence"/>
</dbReference>
<dbReference type="PANTHER" id="PTHR33221:SF2">
    <property type="entry name" value="TRANSCRIPTIONAL REGULATOR"/>
    <property type="match status" value="1"/>
</dbReference>
<dbReference type="HOGENOM" id="CLU_107144_1_2_0"/>
<dbReference type="Gene3D" id="1.10.10.10">
    <property type="entry name" value="Winged helix-like DNA-binding domain superfamily/Winged helix DNA-binding domain"/>
    <property type="match status" value="1"/>
</dbReference>
<dbReference type="AlphaFoldDB" id="A0A0S6VWV7"/>
<dbReference type="STRING" id="1499966.U14_01067"/>
<accession>A0A0S6VWV7</accession>
<sequence length="169" mass="18737">MLQLTARGNYGILALFYIAQHARGQYVSIDEISEQSQIPKSYLGKILQDLCRGGILLSRRGSGGGFTLSRAPELISLRDIIEVIEGKIYMVNCLIDAAQCGQADTCQISPIWGEIQKFIMGIIANITLDDILNPAKKAQMLQLLSTSEHTYLNNVHQLKFSQTAHSREV</sequence>
<name>A0A0S6VWV7_9BACT</name>